<dbReference type="OrthoDB" id="8684916at2"/>
<feature type="compositionally biased region" description="Polar residues" evidence="1">
    <location>
        <begin position="111"/>
        <end position="124"/>
    </location>
</feature>
<reference evidence="3 4" key="1">
    <citation type="submission" date="2019-03" db="EMBL/GenBank/DDBJ databases">
        <title>Sapientia aquatica gen. nov., sp. nov., isolated from a crater lake.</title>
        <authorList>
            <person name="Felfoldi T."/>
            <person name="Szabo A."/>
            <person name="Toth E."/>
            <person name="Schumann P."/>
            <person name="Keki Z."/>
            <person name="Marialigeti K."/>
            <person name="Mathe I."/>
        </authorList>
    </citation>
    <scope>NUCLEOTIDE SEQUENCE [LARGE SCALE GENOMIC DNA]</scope>
    <source>
        <strain evidence="3 4">SA-152</strain>
    </source>
</reference>
<dbReference type="RefSeq" id="WP_133330794.1">
    <property type="nucleotide sequence ID" value="NZ_SMYL01000013.1"/>
</dbReference>
<name>A0A4R5VRE7_9BURK</name>
<protein>
    <recommendedName>
        <fullName evidence="5">Copper-binding protein</fullName>
    </recommendedName>
</protein>
<feature type="signal peptide" evidence="2">
    <location>
        <begin position="1"/>
        <end position="24"/>
    </location>
</feature>
<comment type="caution">
    <text evidence="3">The sequence shown here is derived from an EMBL/GenBank/DDBJ whole genome shotgun (WGS) entry which is preliminary data.</text>
</comment>
<organism evidence="3 4">
    <name type="scientific">Sapientia aquatica</name>
    <dbReference type="NCBI Taxonomy" id="1549640"/>
    <lineage>
        <taxon>Bacteria</taxon>
        <taxon>Pseudomonadati</taxon>
        <taxon>Pseudomonadota</taxon>
        <taxon>Betaproteobacteria</taxon>
        <taxon>Burkholderiales</taxon>
        <taxon>Oxalobacteraceae</taxon>
        <taxon>Sapientia</taxon>
    </lineage>
</organism>
<feature type="region of interest" description="Disordered" evidence="1">
    <location>
        <begin position="111"/>
        <end position="132"/>
    </location>
</feature>
<evidence type="ECO:0000313" key="3">
    <source>
        <dbReference type="EMBL" id="TDK61308.1"/>
    </source>
</evidence>
<dbReference type="EMBL" id="SMYL01000013">
    <property type="protein sequence ID" value="TDK61308.1"/>
    <property type="molecule type" value="Genomic_DNA"/>
</dbReference>
<gene>
    <name evidence="3" type="ORF">E2I14_17155</name>
</gene>
<proteinExistence type="predicted"/>
<evidence type="ECO:0000313" key="4">
    <source>
        <dbReference type="Proteomes" id="UP000294829"/>
    </source>
</evidence>
<sequence>MTRFNQLSAALALALPLLSTAVLAQSTAAPAATDMSSPIRVSINEIKTQAKIVELDKANRFAVIRTPKRQYIAVRVPAELHNFDQVKVGDDVLISYTLAVAAQIEPASKSSGIRETIESSSGSSAAPGDKPGIVGERTVEVIALIQSIDKKAGTATLQGATRTLTISVPSSIDISKLKVGDEVHAVFHDAIAVAVEPAPAKK</sequence>
<dbReference type="AlphaFoldDB" id="A0A4R5VRE7"/>
<feature type="chain" id="PRO_5020964223" description="Copper-binding protein" evidence="2">
    <location>
        <begin position="25"/>
        <end position="202"/>
    </location>
</feature>
<keyword evidence="2" id="KW-0732">Signal</keyword>
<evidence type="ECO:0000256" key="1">
    <source>
        <dbReference type="SAM" id="MobiDB-lite"/>
    </source>
</evidence>
<keyword evidence="4" id="KW-1185">Reference proteome</keyword>
<dbReference type="Proteomes" id="UP000294829">
    <property type="component" value="Unassembled WGS sequence"/>
</dbReference>
<accession>A0A4R5VRE7</accession>
<evidence type="ECO:0008006" key="5">
    <source>
        <dbReference type="Google" id="ProtNLM"/>
    </source>
</evidence>
<evidence type="ECO:0000256" key="2">
    <source>
        <dbReference type="SAM" id="SignalP"/>
    </source>
</evidence>